<evidence type="ECO:0000256" key="7">
    <source>
        <dbReference type="ARBA" id="ARBA00023132"/>
    </source>
</evidence>
<evidence type="ECO:0000256" key="10">
    <source>
        <dbReference type="SAM" id="MobiDB-lite"/>
    </source>
</evidence>
<keyword evidence="7" id="KW-0906">Nuclear pore complex</keyword>
<dbReference type="GO" id="GO:0036228">
    <property type="term" value="P:protein localization to nuclear inner membrane"/>
    <property type="evidence" value="ECO:0007669"/>
    <property type="project" value="TreeGrafter"/>
</dbReference>
<dbReference type="PANTHER" id="PTHR13000">
    <property type="entry name" value="NUCLEOPORIN P54"/>
    <property type="match status" value="1"/>
</dbReference>
<feature type="domain" description="Nup54 C-terminal interacting" evidence="12">
    <location>
        <begin position="683"/>
        <end position="721"/>
    </location>
</feature>
<evidence type="ECO:0000259" key="11">
    <source>
        <dbReference type="Pfam" id="PF13874"/>
    </source>
</evidence>
<evidence type="ECO:0000256" key="2">
    <source>
        <dbReference type="ARBA" id="ARBA00022448"/>
    </source>
</evidence>
<dbReference type="InterPro" id="IPR024864">
    <property type="entry name" value="Nup54/Nup57/Nup44"/>
</dbReference>
<dbReference type="GO" id="GO:0006999">
    <property type="term" value="P:nuclear pore organization"/>
    <property type="evidence" value="ECO:0007669"/>
    <property type="project" value="TreeGrafter"/>
</dbReference>
<keyword evidence="2" id="KW-0813">Transport</keyword>
<dbReference type="Pfam" id="PF13874">
    <property type="entry name" value="Nup54"/>
    <property type="match status" value="1"/>
</dbReference>
<dbReference type="GO" id="GO:0044613">
    <property type="term" value="C:nuclear pore central transport channel"/>
    <property type="evidence" value="ECO:0007669"/>
    <property type="project" value="TreeGrafter"/>
</dbReference>
<evidence type="ECO:0000256" key="5">
    <source>
        <dbReference type="ARBA" id="ARBA00022927"/>
    </source>
</evidence>
<keyword evidence="6" id="KW-0811">Translocation</keyword>
<evidence type="ECO:0000256" key="1">
    <source>
        <dbReference type="ARBA" id="ARBA00004567"/>
    </source>
</evidence>
<dbReference type="Proteomes" id="UP001353858">
    <property type="component" value="Unassembled WGS sequence"/>
</dbReference>
<dbReference type="InterPro" id="IPR025712">
    <property type="entry name" value="Nup54_alpha-helical_dom"/>
</dbReference>
<evidence type="ECO:0000256" key="6">
    <source>
        <dbReference type="ARBA" id="ARBA00023010"/>
    </source>
</evidence>
<dbReference type="EMBL" id="JARPUR010000002">
    <property type="protein sequence ID" value="KAK4882961.1"/>
    <property type="molecule type" value="Genomic_DNA"/>
</dbReference>
<proteinExistence type="inferred from homology"/>
<keyword evidence="14" id="KW-1185">Reference proteome</keyword>
<dbReference type="InterPro" id="IPR040985">
    <property type="entry name" value="Nup54_C"/>
</dbReference>
<accession>A0AAN7SBA0</accession>
<dbReference type="Pfam" id="PF18437">
    <property type="entry name" value="Nup54_C"/>
    <property type="match status" value="1"/>
</dbReference>
<dbReference type="FunFam" id="1.20.5.490:FF:000003">
    <property type="entry name" value="nucleoporin p54 isoform X1"/>
    <property type="match status" value="1"/>
</dbReference>
<dbReference type="PANTHER" id="PTHR13000:SF0">
    <property type="entry name" value="NUCLEOPORIN P54"/>
    <property type="match status" value="1"/>
</dbReference>
<dbReference type="GO" id="GO:0006607">
    <property type="term" value="P:NLS-bearing protein import into nucleus"/>
    <property type="evidence" value="ECO:0007669"/>
    <property type="project" value="TreeGrafter"/>
</dbReference>
<dbReference type="Gene3D" id="1.20.5.170">
    <property type="match status" value="1"/>
</dbReference>
<feature type="domain" description="Nucleoporin Nup54 alpha-helical" evidence="11">
    <location>
        <begin position="530"/>
        <end position="666"/>
    </location>
</feature>
<keyword evidence="4" id="KW-0509">mRNA transport</keyword>
<gene>
    <name evidence="13" type="ORF">RN001_006280</name>
</gene>
<dbReference type="GO" id="GO:0017056">
    <property type="term" value="F:structural constituent of nuclear pore"/>
    <property type="evidence" value="ECO:0007669"/>
    <property type="project" value="TreeGrafter"/>
</dbReference>
<keyword evidence="8" id="KW-0539">Nucleus</keyword>
<evidence type="ECO:0000313" key="14">
    <source>
        <dbReference type="Proteomes" id="UP001353858"/>
    </source>
</evidence>
<evidence type="ECO:0000259" key="12">
    <source>
        <dbReference type="Pfam" id="PF18437"/>
    </source>
</evidence>
<comment type="caution">
    <text evidence="13">The sequence shown here is derived from an EMBL/GenBank/DDBJ whole genome shotgun (WGS) entry which is preliminary data.</text>
</comment>
<feature type="region of interest" description="Disordered" evidence="10">
    <location>
        <begin position="63"/>
        <end position="88"/>
    </location>
</feature>
<comment type="subcellular location">
    <subcellularLocation>
        <location evidence="1">Nucleus</location>
        <location evidence="1">Nuclear pore complex</location>
    </subcellularLocation>
</comment>
<evidence type="ECO:0000313" key="13">
    <source>
        <dbReference type="EMBL" id="KAK4882961.1"/>
    </source>
</evidence>
<dbReference type="Pfam" id="PF13634">
    <property type="entry name" value="Nucleoporin_FG"/>
    <property type="match status" value="2"/>
</dbReference>
<sequence length="731" mass="76674">MAFNFGNTSTTFGAQNKPTAYGAPLSFGAPAAAPQTGFGSFGSSFGNTQSAFGATATQQPAFGSTATQQPAFGTPFGQPATGATAPAFGNTFGQTASAAPTFGASAFGAASTTPGFGSTFGAPATSAPAFGSTFGTPAATSAPAFGSAFGSNTSTTPAFGSTFGAPGTTTTSLFGAPPAKPSLFGAPATSAPSLFGAPTSTPSLFGSTTTTQAPSLFGNPAATSTTPSLFGTATSATPSLFNTSFGANTTTTPSLFGSTGTTCFNLGTTTAGNTGFGLFGGATTTSAPSLFSGFGKTTTTASGFTGFGTGFTGFGTTTTAPSWGLGSTLTGMRPPFAAGPTPQPNQVQQTLASFYAINVFGDERDTVLKKWNMLQACCGTGKGFYNASQPPIDYNFTNPLYRFKAVGYVIVPGEDNSHGFVKLIFNKKDTELVNQKEVLTNGILGILGNKPNLTVVIDHIKAVADNQSEVMIYVTEKGVTGSSRKIPALDLCAFLNQTIQKQQLTNVGVTYIGAYVTPTKDQLQEYLKNPPAGVELQMWQAAQADNPNPLKFMPTPLNGYCDLKKRMLCQQYETNLHQGYLNQVGKDIVELKKKHANSVAKINELKQKQAELHHRLLKVIIKQEVTRKVGMALQPEEELLKGRLEMIITQLGLPTQFRGQLHEIRCNMNVSGGAPEVSQNQVYKMDQKIQEEFKQFLKMEQNGIAQLVNIIKDDLHSLKIISEGLDKLQNN</sequence>
<reference evidence="14" key="1">
    <citation type="submission" date="2023-01" db="EMBL/GenBank/DDBJ databases">
        <title>Key to firefly adult light organ development and bioluminescence: homeobox transcription factors regulate luciferase expression and transportation to peroxisome.</title>
        <authorList>
            <person name="Fu X."/>
        </authorList>
    </citation>
    <scope>NUCLEOTIDE SEQUENCE [LARGE SCALE GENOMIC DNA]</scope>
</reference>
<evidence type="ECO:0000256" key="8">
    <source>
        <dbReference type="ARBA" id="ARBA00023242"/>
    </source>
</evidence>
<dbReference type="InterPro" id="IPR025574">
    <property type="entry name" value="Nucleoporin_FG_rpt"/>
</dbReference>
<keyword evidence="5" id="KW-0653">Protein transport</keyword>
<name>A0AAN7SBA0_9COLE</name>
<comment type="similarity">
    <text evidence="9">Belongs to the NUP54 family.</text>
</comment>
<evidence type="ECO:0000256" key="4">
    <source>
        <dbReference type="ARBA" id="ARBA00022816"/>
    </source>
</evidence>
<evidence type="ECO:0000256" key="9">
    <source>
        <dbReference type="ARBA" id="ARBA00060798"/>
    </source>
</evidence>
<evidence type="ECO:0000256" key="3">
    <source>
        <dbReference type="ARBA" id="ARBA00022737"/>
    </source>
</evidence>
<keyword evidence="3" id="KW-0677">Repeat</keyword>
<protein>
    <submittedName>
        <fullName evidence="13">Uncharacterized protein</fullName>
    </submittedName>
</protein>
<dbReference type="GO" id="GO:0051028">
    <property type="term" value="P:mRNA transport"/>
    <property type="evidence" value="ECO:0007669"/>
    <property type="project" value="UniProtKB-KW"/>
</dbReference>
<organism evidence="13 14">
    <name type="scientific">Aquatica leii</name>
    <dbReference type="NCBI Taxonomy" id="1421715"/>
    <lineage>
        <taxon>Eukaryota</taxon>
        <taxon>Metazoa</taxon>
        <taxon>Ecdysozoa</taxon>
        <taxon>Arthropoda</taxon>
        <taxon>Hexapoda</taxon>
        <taxon>Insecta</taxon>
        <taxon>Pterygota</taxon>
        <taxon>Neoptera</taxon>
        <taxon>Endopterygota</taxon>
        <taxon>Coleoptera</taxon>
        <taxon>Polyphaga</taxon>
        <taxon>Elateriformia</taxon>
        <taxon>Elateroidea</taxon>
        <taxon>Lampyridae</taxon>
        <taxon>Luciolinae</taxon>
        <taxon>Aquatica</taxon>
    </lineage>
</organism>
<dbReference type="AlphaFoldDB" id="A0AAN7SBA0"/>
<dbReference type="Gene3D" id="1.20.5.490">
    <property type="entry name" value="Single helix bin"/>
    <property type="match status" value="1"/>
</dbReference>